<keyword evidence="5" id="KW-0234">DNA repair</keyword>
<feature type="region of interest" description="Disordered" evidence="7">
    <location>
        <begin position="1"/>
        <end position="44"/>
    </location>
</feature>
<keyword evidence="3" id="KW-0227">DNA damage</keyword>
<comment type="similarity">
    <text evidence="6">Belongs to the Vsr family.</text>
</comment>
<dbReference type="InterPro" id="IPR004603">
    <property type="entry name" value="DNA_mismatch_endonuc_vsr"/>
</dbReference>
<keyword evidence="2 8" id="KW-0255">Endonuclease</keyword>
<dbReference type="Proteomes" id="UP001183414">
    <property type="component" value="Unassembled WGS sequence"/>
</dbReference>
<keyword evidence="1" id="KW-0540">Nuclease</keyword>
<organism evidence="8 9">
    <name type="scientific">Streptomyces hazeniae</name>
    <dbReference type="NCBI Taxonomy" id="3075538"/>
    <lineage>
        <taxon>Bacteria</taxon>
        <taxon>Bacillati</taxon>
        <taxon>Actinomycetota</taxon>
        <taxon>Actinomycetes</taxon>
        <taxon>Kitasatosporales</taxon>
        <taxon>Streptomycetaceae</taxon>
        <taxon>Streptomyces</taxon>
    </lineage>
</organism>
<reference evidence="9" key="1">
    <citation type="submission" date="2023-07" db="EMBL/GenBank/DDBJ databases">
        <title>30 novel species of actinomycetes from the DSMZ collection.</title>
        <authorList>
            <person name="Nouioui I."/>
        </authorList>
    </citation>
    <scope>NUCLEOTIDE SEQUENCE [LARGE SCALE GENOMIC DNA]</scope>
    <source>
        <strain evidence="9">DSM 42041</strain>
    </source>
</reference>
<accession>A0ABU2NKE7</accession>
<keyword evidence="4" id="KW-0378">Hydrolase</keyword>
<name>A0ABU2NKE7_9ACTN</name>
<gene>
    <name evidence="8" type="ORF">RM572_00260</name>
</gene>
<evidence type="ECO:0000256" key="1">
    <source>
        <dbReference type="ARBA" id="ARBA00022722"/>
    </source>
</evidence>
<evidence type="ECO:0000313" key="8">
    <source>
        <dbReference type="EMBL" id="MDT0377209.1"/>
    </source>
</evidence>
<evidence type="ECO:0000256" key="2">
    <source>
        <dbReference type="ARBA" id="ARBA00022759"/>
    </source>
</evidence>
<dbReference type="Pfam" id="PF03852">
    <property type="entry name" value="Vsr"/>
    <property type="match status" value="1"/>
</dbReference>
<evidence type="ECO:0000313" key="9">
    <source>
        <dbReference type="Proteomes" id="UP001183414"/>
    </source>
</evidence>
<comment type="caution">
    <text evidence="8">The sequence shown here is derived from an EMBL/GenBank/DDBJ whole genome shotgun (WGS) entry which is preliminary data.</text>
</comment>
<protein>
    <submittedName>
        <fullName evidence="8">Very short patch repair endonuclease</fullName>
    </submittedName>
</protein>
<dbReference type="EMBL" id="JAVREQ010000001">
    <property type="protein sequence ID" value="MDT0377209.1"/>
    <property type="molecule type" value="Genomic_DNA"/>
</dbReference>
<keyword evidence="9" id="KW-1185">Reference proteome</keyword>
<evidence type="ECO:0000256" key="3">
    <source>
        <dbReference type="ARBA" id="ARBA00022763"/>
    </source>
</evidence>
<evidence type="ECO:0000256" key="7">
    <source>
        <dbReference type="SAM" id="MobiDB-lite"/>
    </source>
</evidence>
<proteinExistence type="inferred from homology"/>
<feature type="compositionally biased region" description="Basic and acidic residues" evidence="7">
    <location>
        <begin position="23"/>
        <end position="37"/>
    </location>
</feature>
<evidence type="ECO:0000256" key="4">
    <source>
        <dbReference type="ARBA" id="ARBA00022801"/>
    </source>
</evidence>
<dbReference type="NCBIfam" id="TIGR00632">
    <property type="entry name" value="vsr"/>
    <property type="match status" value="1"/>
</dbReference>
<evidence type="ECO:0000256" key="5">
    <source>
        <dbReference type="ARBA" id="ARBA00023204"/>
    </source>
</evidence>
<feature type="compositionally biased region" description="Basic and acidic residues" evidence="7">
    <location>
        <begin position="1"/>
        <end position="16"/>
    </location>
</feature>
<dbReference type="GO" id="GO:0004519">
    <property type="term" value="F:endonuclease activity"/>
    <property type="evidence" value="ECO:0007669"/>
    <property type="project" value="UniProtKB-KW"/>
</dbReference>
<dbReference type="SUPFAM" id="SSF52980">
    <property type="entry name" value="Restriction endonuclease-like"/>
    <property type="match status" value="1"/>
</dbReference>
<sequence>MVGDAEHGGRWKEQRPPSRAWKRRDGTKPTVEQDRAAGGRHRRMVDLGDGRVARGSITLRLPSRARRVRAALRWSQDGASPERYLGEVDHDTRFANLVEGWRLAHAAGLLVGDRLPEGSTASSPAVRSAMQGNKGRDTTVELRLRSLLHRQGLRFRVDVRPLSNERFRADILFTKCRVAVFVDGCFWHGCPAHHRPSKKNSEFWRRKIEGNRQRDERTTEVLKTAGWTVLRVWEHEDPELAAARVLAVVREQRTGNKAGHHKVAGPAGRG</sequence>
<dbReference type="RefSeq" id="WP_311671801.1">
    <property type="nucleotide sequence ID" value="NZ_JAVREQ010000001.1"/>
</dbReference>
<dbReference type="CDD" id="cd00221">
    <property type="entry name" value="Vsr"/>
    <property type="match status" value="1"/>
</dbReference>
<evidence type="ECO:0000256" key="6">
    <source>
        <dbReference type="ARBA" id="ARBA00029466"/>
    </source>
</evidence>
<dbReference type="Gene3D" id="3.40.960.10">
    <property type="entry name" value="VSR Endonuclease"/>
    <property type="match status" value="1"/>
</dbReference>
<dbReference type="InterPro" id="IPR011335">
    <property type="entry name" value="Restrct_endonuc-II-like"/>
</dbReference>